<gene>
    <name evidence="2" type="ORF">GCM10023329_15490</name>
</gene>
<dbReference type="Gene3D" id="3.40.50.1110">
    <property type="entry name" value="SGNH hydrolase"/>
    <property type="match status" value="1"/>
</dbReference>
<proteinExistence type="predicted"/>
<accession>A0ABP8ZYB2</accession>
<reference evidence="3" key="1">
    <citation type="journal article" date="2019" name="Int. J. Syst. Evol. Microbiol.">
        <title>The Global Catalogue of Microorganisms (GCM) 10K type strain sequencing project: providing services to taxonomists for standard genome sequencing and annotation.</title>
        <authorList>
            <consortium name="The Broad Institute Genomics Platform"/>
            <consortium name="The Broad Institute Genome Sequencing Center for Infectious Disease"/>
            <person name="Wu L."/>
            <person name="Ma J."/>
        </authorList>
    </citation>
    <scope>NUCLEOTIDE SEQUENCE [LARGE SCALE GENOMIC DNA]</scope>
    <source>
        <strain evidence="3">JCM 18324</strain>
    </source>
</reference>
<dbReference type="PANTHER" id="PTHR43784">
    <property type="entry name" value="GDSL-LIKE LIPASE/ACYLHYDROLASE, PUTATIVE (AFU_ORTHOLOGUE AFUA_2G00820)-RELATED"/>
    <property type="match status" value="1"/>
</dbReference>
<keyword evidence="2" id="KW-0378">Hydrolase</keyword>
<organism evidence="2 3">
    <name type="scientific">Streptomyces sanyensis</name>
    <dbReference type="NCBI Taxonomy" id="568869"/>
    <lineage>
        <taxon>Bacteria</taxon>
        <taxon>Bacillati</taxon>
        <taxon>Actinomycetota</taxon>
        <taxon>Actinomycetes</taxon>
        <taxon>Kitasatosporales</taxon>
        <taxon>Streptomycetaceae</taxon>
        <taxon>Streptomyces</taxon>
    </lineage>
</organism>
<dbReference type="InterPro" id="IPR053140">
    <property type="entry name" value="GDSL_Rv0518-like"/>
</dbReference>
<dbReference type="EMBL" id="BAABJV010000002">
    <property type="protein sequence ID" value="GAA4769495.1"/>
    <property type="molecule type" value="Genomic_DNA"/>
</dbReference>
<dbReference type="InterPro" id="IPR018130">
    <property type="entry name" value="Ribosomal_uS2_CS"/>
</dbReference>
<dbReference type="Proteomes" id="UP001501147">
    <property type="component" value="Unassembled WGS sequence"/>
</dbReference>
<dbReference type="GO" id="GO:0016787">
    <property type="term" value="F:hydrolase activity"/>
    <property type="evidence" value="ECO:0007669"/>
    <property type="project" value="UniProtKB-KW"/>
</dbReference>
<dbReference type="PANTHER" id="PTHR43784:SF2">
    <property type="entry name" value="GDSL-LIKE LIPASE_ACYLHYDROLASE, PUTATIVE (AFU_ORTHOLOGUE AFUA_2G00820)-RELATED"/>
    <property type="match status" value="1"/>
</dbReference>
<name>A0ABP8ZYB2_9ACTN</name>
<protein>
    <submittedName>
        <fullName evidence="2">SGNH/GDSL hydrolase family protein</fullName>
    </submittedName>
</protein>
<dbReference type="InterPro" id="IPR036514">
    <property type="entry name" value="SGNH_hydro_sf"/>
</dbReference>
<sequence length="418" mass="42668">MEKRQGLPGTARLAALLAAAALIGTGVHLGADTLRRDPAPRTPPEAAAAWVGTWTASPVAAAAPDGPVGSPAGPGGRTVRNVLHTSIGGTAARITLSNLFGTAPLDVSSVTLAVRAPGGGAGAALGTLRRVPFAGRHTATIAPGELLVSDPVALGVPHDGDLMVSIHTPAADAGATTHPRALQTSYVAEGDRTRETSGSAFTSRTPSWHHVTAVDVLTSEARGAVVAVGDSLTDGSASTHGANARWPDHLSDRLGGRYSVLNAGISGNRLLTEDRGPGALDRLDRDVLGRSGVRTVIVAVGINDLLRSPEAPPAAEVVAGYRRLADRARARGLRVVGATLAPCGGHRDCSAAVRAARTEINEAVRRGDIFDAVADFDRALRDPDDPERLAAAYDGGDHLHPGDAGCARMSEAVDPAAL</sequence>
<evidence type="ECO:0000313" key="3">
    <source>
        <dbReference type="Proteomes" id="UP001501147"/>
    </source>
</evidence>
<comment type="caution">
    <text evidence="2">The sequence shown here is derived from an EMBL/GenBank/DDBJ whole genome shotgun (WGS) entry which is preliminary data.</text>
</comment>
<dbReference type="PROSITE" id="PS00962">
    <property type="entry name" value="RIBOSOMAL_S2_1"/>
    <property type="match status" value="1"/>
</dbReference>
<dbReference type="Pfam" id="PF13472">
    <property type="entry name" value="Lipase_GDSL_2"/>
    <property type="match status" value="1"/>
</dbReference>
<evidence type="ECO:0000259" key="1">
    <source>
        <dbReference type="Pfam" id="PF13472"/>
    </source>
</evidence>
<keyword evidence="3" id="KW-1185">Reference proteome</keyword>
<evidence type="ECO:0000313" key="2">
    <source>
        <dbReference type="EMBL" id="GAA4769495.1"/>
    </source>
</evidence>
<dbReference type="RefSeq" id="WP_345611110.1">
    <property type="nucleotide sequence ID" value="NZ_BAABJV010000002.1"/>
</dbReference>
<dbReference type="InterPro" id="IPR013830">
    <property type="entry name" value="SGNH_hydro"/>
</dbReference>
<feature type="domain" description="SGNH hydrolase-type esterase" evidence="1">
    <location>
        <begin position="227"/>
        <end position="407"/>
    </location>
</feature>
<dbReference type="SUPFAM" id="SSF52266">
    <property type="entry name" value="SGNH hydrolase"/>
    <property type="match status" value="1"/>
</dbReference>